<proteinExistence type="predicted"/>
<dbReference type="AlphaFoldDB" id="A0AAW0FCD7"/>
<accession>A0AAW0FCD7</accession>
<evidence type="ECO:0000313" key="2">
    <source>
        <dbReference type="EMBL" id="KAK7679178.1"/>
    </source>
</evidence>
<protein>
    <recommendedName>
        <fullName evidence="4">Rieske domain-containing protein</fullName>
    </recommendedName>
</protein>
<dbReference type="PANTHER" id="PTHR33096:SF1">
    <property type="entry name" value="CXC1-LIKE CYSTEINE CLUSTER ASSOCIATED WITH KDZ TRANSPOSASES DOMAIN-CONTAINING PROTEIN"/>
    <property type="match status" value="1"/>
</dbReference>
<dbReference type="EMBL" id="JASBNA010000062">
    <property type="protein sequence ID" value="KAK7679178.1"/>
    <property type="molecule type" value="Genomic_DNA"/>
</dbReference>
<reference evidence="2 3" key="1">
    <citation type="submission" date="2022-09" db="EMBL/GenBank/DDBJ databases">
        <authorList>
            <person name="Palmer J.M."/>
        </authorList>
    </citation>
    <scope>NUCLEOTIDE SEQUENCE [LARGE SCALE GENOMIC DNA]</scope>
    <source>
        <strain evidence="2 3">DSM 7382</strain>
    </source>
</reference>
<dbReference type="Pfam" id="PF18758">
    <property type="entry name" value="KDZ"/>
    <property type="match status" value="1"/>
</dbReference>
<evidence type="ECO:0008006" key="4">
    <source>
        <dbReference type="Google" id="ProtNLM"/>
    </source>
</evidence>
<evidence type="ECO:0000313" key="3">
    <source>
        <dbReference type="Proteomes" id="UP001385951"/>
    </source>
</evidence>
<evidence type="ECO:0000256" key="1">
    <source>
        <dbReference type="SAM" id="MobiDB-lite"/>
    </source>
</evidence>
<gene>
    <name evidence="2" type="ORF">QCA50_017756</name>
</gene>
<sequence length="212" mass="23480">MFDVTHRKQNDLVRCPDHDKKFPYWRVVGEWKLEGSDDEDTSGEPDIPWVSDYPPGDAADGEENTTSCAETWKASAAEREERALDISESTGLFVSACDHGFIQVVRSGELAKYTLAIIFHICRVHSREIGHGYDIGCSLDETVRNSGLVGPISHRGTIEFVICAFHGYAYKHLCQLAHHPLYLDGHGIEDSGGMERVFSSTNGVARGTCYAS</sequence>
<organism evidence="2 3">
    <name type="scientific">Cerrena zonata</name>
    <dbReference type="NCBI Taxonomy" id="2478898"/>
    <lineage>
        <taxon>Eukaryota</taxon>
        <taxon>Fungi</taxon>
        <taxon>Dikarya</taxon>
        <taxon>Basidiomycota</taxon>
        <taxon>Agaricomycotina</taxon>
        <taxon>Agaricomycetes</taxon>
        <taxon>Polyporales</taxon>
        <taxon>Cerrenaceae</taxon>
        <taxon>Cerrena</taxon>
    </lineage>
</organism>
<dbReference type="Proteomes" id="UP001385951">
    <property type="component" value="Unassembled WGS sequence"/>
</dbReference>
<name>A0AAW0FCD7_9APHY</name>
<dbReference type="PANTHER" id="PTHR33096">
    <property type="entry name" value="CXC2 DOMAIN-CONTAINING PROTEIN"/>
    <property type="match status" value="1"/>
</dbReference>
<feature type="region of interest" description="Disordered" evidence="1">
    <location>
        <begin position="35"/>
        <end position="66"/>
    </location>
</feature>
<keyword evidence="3" id="KW-1185">Reference proteome</keyword>
<comment type="caution">
    <text evidence="2">The sequence shown here is derived from an EMBL/GenBank/DDBJ whole genome shotgun (WGS) entry which is preliminary data.</text>
</comment>
<dbReference type="InterPro" id="IPR040521">
    <property type="entry name" value="KDZ"/>
</dbReference>